<keyword evidence="2" id="KW-1185">Reference proteome</keyword>
<gene>
    <name evidence="1" type="ORF">DWB61_06540</name>
</gene>
<dbReference type="Proteomes" id="UP000285794">
    <property type="component" value="Unassembled WGS sequence"/>
</dbReference>
<reference evidence="1 2" key="1">
    <citation type="submission" date="2018-07" db="EMBL/GenBank/DDBJ databases">
        <title>Draft genome sequence of Ancylomarina sp. M1P.</title>
        <authorList>
            <person name="Yadav S."/>
            <person name="Villanueva L."/>
            <person name="Damste J.S.S."/>
        </authorList>
    </citation>
    <scope>NUCLEOTIDE SEQUENCE [LARGE SCALE GENOMIC DNA]</scope>
    <source>
        <strain evidence="1 2">M1P</strain>
    </source>
</reference>
<dbReference type="AlphaFoldDB" id="A0A425Y470"/>
<accession>A0A425Y470</accession>
<dbReference type="PROSITE" id="PS51257">
    <property type="entry name" value="PROKAR_LIPOPROTEIN"/>
    <property type="match status" value="1"/>
</dbReference>
<dbReference type="EMBL" id="QQWG01000004">
    <property type="protein sequence ID" value="RRG23085.1"/>
    <property type="molecule type" value="Genomic_DNA"/>
</dbReference>
<comment type="caution">
    <text evidence="1">The sequence shown here is derived from an EMBL/GenBank/DDBJ whole genome shotgun (WGS) entry which is preliminary data.</text>
</comment>
<evidence type="ECO:0000313" key="2">
    <source>
        <dbReference type="Proteomes" id="UP000285794"/>
    </source>
</evidence>
<evidence type="ECO:0000313" key="1">
    <source>
        <dbReference type="EMBL" id="RRG23085.1"/>
    </source>
</evidence>
<protein>
    <submittedName>
        <fullName evidence="1">Uncharacterized protein</fullName>
    </submittedName>
</protein>
<organism evidence="1 2">
    <name type="scientific">Ancylomarina euxinus</name>
    <dbReference type="NCBI Taxonomy" id="2283627"/>
    <lineage>
        <taxon>Bacteria</taxon>
        <taxon>Pseudomonadati</taxon>
        <taxon>Bacteroidota</taxon>
        <taxon>Bacteroidia</taxon>
        <taxon>Marinilabiliales</taxon>
        <taxon>Marinifilaceae</taxon>
        <taxon>Ancylomarina</taxon>
    </lineage>
</organism>
<name>A0A425Y470_9BACT</name>
<proteinExistence type="predicted"/>
<sequence>MDMNRYLIVVFSVLTACASAVPNVDYEELVDDVQRFAAWYADHSDSLEDCYNLPILVPTQTSSEISDIYTAKSLTLPLIKKLPKFPHLNSDAVHLYEPLCIDIPEASIAFDFQYESIFFAGSNSIRAPGLS</sequence>